<accession>A0A7J6DNJ6</accession>
<gene>
    <name evidence="2" type="ORF">G4B88_019351</name>
</gene>
<dbReference type="PANTHER" id="PTHR47481">
    <property type="match status" value="1"/>
</dbReference>
<name>A0A7J6DNJ6_CANSA</name>
<proteinExistence type="predicted"/>
<evidence type="ECO:0000256" key="1">
    <source>
        <dbReference type="SAM" id="MobiDB-lite"/>
    </source>
</evidence>
<feature type="region of interest" description="Disordered" evidence="1">
    <location>
        <begin position="165"/>
        <end position="188"/>
    </location>
</feature>
<protein>
    <recommendedName>
        <fullName evidence="4">Retrotransposon gag domain-containing protein</fullName>
    </recommendedName>
</protein>
<feature type="compositionally biased region" description="Gly residues" evidence="1">
    <location>
        <begin position="169"/>
        <end position="179"/>
    </location>
</feature>
<evidence type="ECO:0000313" key="3">
    <source>
        <dbReference type="Proteomes" id="UP000583929"/>
    </source>
</evidence>
<sequence>MPNPEYESWIVHDQLLMGWLYGSMTEGIGSEVMGCRSAATLWTALEELYGAHSRANMDELRTKLQTTRKGDKSMAEYLRQKRIWADTLAIAGDPYPEKLLRGNILSGLDAEYLSIVVPLEARAELSWQELQSTLLSYDSRLERLQSLSPNSKLLNNPSAALAQKPFGPGNRGGFQGRGSGNSNNGNNSELPKSLNYGLLDNYWSFDFDSRLGSDANKYYLILWGRAANGMSGCELSPIFQATNKYYLCHSHLMSLPISLLR</sequence>
<evidence type="ECO:0000313" key="2">
    <source>
        <dbReference type="EMBL" id="KAF4347663.1"/>
    </source>
</evidence>
<dbReference type="AlphaFoldDB" id="A0A7J6DNJ6"/>
<dbReference type="PANTHER" id="PTHR47481:SF22">
    <property type="entry name" value="RETROTRANSPOSON GAG DOMAIN-CONTAINING PROTEIN"/>
    <property type="match status" value="1"/>
</dbReference>
<reference evidence="2 3" key="1">
    <citation type="journal article" date="2020" name="bioRxiv">
        <title>Sequence and annotation of 42 cannabis genomes reveals extensive copy number variation in cannabinoid synthesis and pathogen resistance genes.</title>
        <authorList>
            <person name="Mckernan K.J."/>
            <person name="Helbert Y."/>
            <person name="Kane L.T."/>
            <person name="Ebling H."/>
            <person name="Zhang L."/>
            <person name="Liu B."/>
            <person name="Eaton Z."/>
            <person name="Mclaughlin S."/>
            <person name="Kingan S."/>
            <person name="Baybayan P."/>
            <person name="Concepcion G."/>
            <person name="Jordan M."/>
            <person name="Riva A."/>
            <person name="Barbazuk W."/>
            <person name="Harkins T."/>
        </authorList>
    </citation>
    <scope>NUCLEOTIDE SEQUENCE [LARGE SCALE GENOMIC DNA]</scope>
    <source>
        <strain evidence="3">cv. Jamaican Lion 4</strain>
        <tissue evidence="2">Leaf</tissue>
    </source>
</reference>
<evidence type="ECO:0008006" key="4">
    <source>
        <dbReference type="Google" id="ProtNLM"/>
    </source>
</evidence>
<dbReference type="EMBL" id="JAATIQ010000785">
    <property type="protein sequence ID" value="KAF4347663.1"/>
    <property type="molecule type" value="Genomic_DNA"/>
</dbReference>
<dbReference type="Proteomes" id="UP000583929">
    <property type="component" value="Unassembled WGS sequence"/>
</dbReference>
<comment type="caution">
    <text evidence="2">The sequence shown here is derived from an EMBL/GenBank/DDBJ whole genome shotgun (WGS) entry which is preliminary data.</text>
</comment>
<dbReference type="Pfam" id="PF14223">
    <property type="entry name" value="Retrotran_gag_2"/>
    <property type="match status" value="1"/>
</dbReference>
<organism evidence="2 3">
    <name type="scientific">Cannabis sativa</name>
    <name type="common">Hemp</name>
    <name type="synonym">Marijuana</name>
    <dbReference type="NCBI Taxonomy" id="3483"/>
    <lineage>
        <taxon>Eukaryota</taxon>
        <taxon>Viridiplantae</taxon>
        <taxon>Streptophyta</taxon>
        <taxon>Embryophyta</taxon>
        <taxon>Tracheophyta</taxon>
        <taxon>Spermatophyta</taxon>
        <taxon>Magnoliopsida</taxon>
        <taxon>eudicotyledons</taxon>
        <taxon>Gunneridae</taxon>
        <taxon>Pentapetalae</taxon>
        <taxon>rosids</taxon>
        <taxon>fabids</taxon>
        <taxon>Rosales</taxon>
        <taxon>Cannabaceae</taxon>
        <taxon>Cannabis</taxon>
    </lineage>
</organism>
<keyword evidence="3" id="KW-1185">Reference proteome</keyword>